<accession>A0A429X245</accession>
<reference evidence="2 3" key="1">
    <citation type="submission" date="2018-12" db="EMBL/GenBank/DDBJ databases">
        <authorList>
            <person name="Sun L."/>
            <person name="Chen Z."/>
        </authorList>
    </citation>
    <scope>NUCLEOTIDE SEQUENCE [LARGE SCALE GENOMIC DNA]</scope>
    <source>
        <strain evidence="2 3">LMG 29736</strain>
    </source>
</reference>
<proteinExistence type="predicted"/>
<protein>
    <submittedName>
        <fullName evidence="2">Uncharacterized protein</fullName>
    </submittedName>
</protein>
<dbReference type="Proteomes" id="UP000287296">
    <property type="component" value="Unassembled WGS sequence"/>
</dbReference>
<dbReference type="AlphaFoldDB" id="A0A429X245"/>
<dbReference type="OrthoDB" id="2620460at2"/>
<evidence type="ECO:0000313" key="3">
    <source>
        <dbReference type="Proteomes" id="UP000287296"/>
    </source>
</evidence>
<organism evidence="2 3">
    <name type="scientific">Siminovitchia terrae</name>
    <name type="common">Bacillus terrae</name>
    <dbReference type="NCBI Taxonomy" id="1914933"/>
    <lineage>
        <taxon>Bacteria</taxon>
        <taxon>Bacillati</taxon>
        <taxon>Bacillota</taxon>
        <taxon>Bacilli</taxon>
        <taxon>Bacillales</taxon>
        <taxon>Bacillaceae</taxon>
        <taxon>Siminovitchia</taxon>
    </lineage>
</organism>
<feature type="transmembrane region" description="Helical" evidence="1">
    <location>
        <begin position="84"/>
        <end position="102"/>
    </location>
</feature>
<keyword evidence="1" id="KW-0472">Membrane</keyword>
<gene>
    <name evidence="2" type="ORF">D5F11_022695</name>
</gene>
<comment type="caution">
    <text evidence="2">The sequence shown here is derived from an EMBL/GenBank/DDBJ whole genome shotgun (WGS) entry which is preliminary data.</text>
</comment>
<sequence length="113" mass="12308">MQKAGKVLGILSGAASISLWIVLNFFNPYSNMNGIETVVTSFLMLLLPACLAILSSLTSKQSLMPIAFIWSLPFSLYLVFTPGIFALFGVTSVAYLGCFIFMKSNLGRRQSLS</sequence>
<evidence type="ECO:0000313" key="2">
    <source>
        <dbReference type="EMBL" id="RST57453.1"/>
    </source>
</evidence>
<keyword evidence="1" id="KW-1133">Transmembrane helix</keyword>
<dbReference type="EMBL" id="QYTW02000034">
    <property type="protein sequence ID" value="RST57453.1"/>
    <property type="molecule type" value="Genomic_DNA"/>
</dbReference>
<evidence type="ECO:0000256" key="1">
    <source>
        <dbReference type="SAM" id="Phobius"/>
    </source>
</evidence>
<feature type="transmembrane region" description="Helical" evidence="1">
    <location>
        <begin position="38"/>
        <end position="55"/>
    </location>
</feature>
<feature type="transmembrane region" description="Helical" evidence="1">
    <location>
        <begin position="7"/>
        <end position="26"/>
    </location>
</feature>
<name>A0A429X245_SIMTE</name>
<keyword evidence="1" id="KW-0812">Transmembrane</keyword>